<feature type="non-terminal residue" evidence="3">
    <location>
        <position position="1003"/>
    </location>
</feature>
<dbReference type="AlphaFoldDB" id="A0AAE0PZL8"/>
<keyword evidence="4" id="KW-1185">Reference proteome</keyword>
<dbReference type="PANTHER" id="PTHR47708">
    <property type="match status" value="1"/>
</dbReference>
<accession>A0AAE0PZL8</accession>
<evidence type="ECO:0000313" key="3">
    <source>
        <dbReference type="EMBL" id="KAK3511106.1"/>
    </source>
</evidence>
<organism evidence="3 4">
    <name type="scientific">Hemibagrus guttatus</name>
    <dbReference type="NCBI Taxonomy" id="175788"/>
    <lineage>
        <taxon>Eukaryota</taxon>
        <taxon>Metazoa</taxon>
        <taxon>Chordata</taxon>
        <taxon>Craniata</taxon>
        <taxon>Vertebrata</taxon>
        <taxon>Euteleostomi</taxon>
        <taxon>Actinopterygii</taxon>
        <taxon>Neopterygii</taxon>
        <taxon>Teleostei</taxon>
        <taxon>Ostariophysi</taxon>
        <taxon>Siluriformes</taxon>
        <taxon>Bagridae</taxon>
        <taxon>Hemibagrus</taxon>
    </lineage>
</organism>
<comment type="caution">
    <text evidence="3">The sequence shown here is derived from an EMBL/GenBank/DDBJ whole genome shotgun (WGS) entry which is preliminary data.</text>
</comment>
<reference evidence="3" key="1">
    <citation type="submission" date="2023-06" db="EMBL/GenBank/DDBJ databases">
        <title>Male Hemibagrus guttatus genome.</title>
        <authorList>
            <person name="Bian C."/>
        </authorList>
    </citation>
    <scope>NUCLEOTIDE SEQUENCE</scope>
    <source>
        <strain evidence="3">Male_cb2023</strain>
        <tissue evidence="3">Muscle</tissue>
    </source>
</reference>
<feature type="domain" description="Acyclic terpene utilisation N-terminal" evidence="1">
    <location>
        <begin position="551"/>
        <end position="844"/>
    </location>
</feature>
<evidence type="ECO:0000259" key="2">
    <source>
        <dbReference type="Pfam" id="PF23544"/>
    </source>
</evidence>
<dbReference type="EMBL" id="JAUCMX010000025">
    <property type="protein sequence ID" value="KAK3511106.1"/>
    <property type="molecule type" value="Genomic_DNA"/>
</dbReference>
<name>A0AAE0PZL8_9TELE</name>
<sequence>SEQRSVRLGCASGFWGDTATAVPQLIHGGKLDFLVFDYLSEITMSLLTAAKAKTPNMGYAPDFVLAAISPFIKEISQKGIRVVSNAGGVNPLACAAAIQEVVQKAGLSLKVAVVTGDDLMPQKDSLNMLKMADTQETKPLPRTVHSMNAYLGTATNTTIIITSPTTVTPTITTNTISTNTNTTSNATITTSITTSSTITTSTITITTSTITTSTITTSITTSSTITTSTITITTSTITTSTITTSTITTSIITTSIITTSIITSSTTTTSITTSSTITSSTITTSTITNTTSIITTSITTSSTITTSTITNTTSIITTSIITTSITTSSTITNTTSIITTSITTSSTITTSTITNTTSIITTSITTSSTNTTSIITTSITTSSTITNTTSIITTSITTSSTITTSTITNTTSIITTSITTSSTITTSTITNTTSIITTSITTSSTITNTTSIITTSITTSSTITSSTITNTTSIITTSIITSSTITSSTITTITSSTITTSTITTTTSITSTTSTITTYTNTTSTSATTTTSTTITFTTTTSTNLIQSCPLPVAFGWNQNNFDLLAAGSLAGHLIECGAQVTGGIFTDWHTVPDWYEVTWDNMGFPVIECSSDGSFTLSKPPRTGGRVSFGTVAEQLVYEIGDPRHYLLPDVTCDFSHVTITEVPGVDGGAVKVGGAKGSPPSGDYKVCATYMDGFRATAVCPVVGPRAAQKARRTAESILKRTRRMFRQLGLDDYSDVNVQVLGAEDTYGPHAVNSVALLLNLDSSESDSLMYLVQDLREAVLWMAVHHKQKKALEFFSREVAPAGTGMAPGLTAIVGGRPRVSPVLKPFFFLHPKADLQVNIYLNGELMETFRETECSSPEGLYASSQLLEQNYIPTDLPSGPHTYRLEDLAFTRSGDKGDSANIGVIARHPLYFPYLKKLLTAEVVEKFFQHLIKKEAGDLPSVTRFELPGVCGLNFLIHNSLGGGGVASLRSDPQGKAYGQMLLDYRLSGLPDLTSLVD</sequence>
<dbReference type="InterPro" id="IPR010839">
    <property type="entry name" value="AtuA_N"/>
</dbReference>
<evidence type="ECO:0000259" key="1">
    <source>
        <dbReference type="Pfam" id="PF07287"/>
    </source>
</evidence>
<dbReference type="Pfam" id="PF23544">
    <property type="entry name" value="AtuA_ferredoxin"/>
    <property type="match status" value="1"/>
</dbReference>
<dbReference type="PANTHER" id="PTHR47708:SF2">
    <property type="entry name" value="SI:CH73-132F6.5"/>
    <property type="match status" value="1"/>
</dbReference>
<evidence type="ECO:0000313" key="4">
    <source>
        <dbReference type="Proteomes" id="UP001274896"/>
    </source>
</evidence>
<gene>
    <name evidence="3" type="ORF">QTP70_030301</name>
</gene>
<dbReference type="Proteomes" id="UP001274896">
    <property type="component" value="Unassembled WGS sequence"/>
</dbReference>
<proteinExistence type="predicted"/>
<protein>
    <submittedName>
        <fullName evidence="3">Uncharacterized protein</fullName>
    </submittedName>
</protein>
<dbReference type="InterPro" id="IPR056362">
    <property type="entry name" value="AtuA-like_ferredoxin_dom"/>
</dbReference>
<feature type="domain" description="AtuA-like ferredoxin-fold" evidence="2">
    <location>
        <begin position="889"/>
        <end position="991"/>
    </location>
</feature>
<feature type="domain" description="Acyclic terpene utilisation N-terminal" evidence="1">
    <location>
        <begin position="6"/>
        <end position="153"/>
    </location>
</feature>
<dbReference type="Pfam" id="PF07287">
    <property type="entry name" value="AtuA"/>
    <property type="match status" value="2"/>
</dbReference>